<protein>
    <recommendedName>
        <fullName evidence="4">TIL domain-containing protein</fullName>
    </recommendedName>
</protein>
<dbReference type="AlphaFoldDB" id="A0A8S9ZJK3"/>
<evidence type="ECO:0000313" key="3">
    <source>
        <dbReference type="Proteomes" id="UP000605970"/>
    </source>
</evidence>
<sequence>MLNKIICIILIIFVNFTFEWQEETTNAPSSSVPLTSENIKITKITPTEITEFVKHSTILPKNSNESKSSEELKELHSTEEISKQFCGLNEIFVICPGFKPKCNKQGNKCFCGCCICKPKFVLHKGKCIKRS</sequence>
<gene>
    <name evidence="2" type="ORF">Mgra_00007168</name>
</gene>
<name>A0A8S9ZJK3_9BILA</name>
<keyword evidence="1" id="KW-0732">Signal</keyword>
<reference evidence="2" key="1">
    <citation type="journal article" date="2020" name="Ecol. Evol.">
        <title>Genome structure and content of the rice root-knot nematode (Meloidogyne graminicola).</title>
        <authorList>
            <person name="Phan N.T."/>
            <person name="Danchin E.G.J."/>
            <person name="Klopp C."/>
            <person name="Perfus-Barbeoch L."/>
            <person name="Kozlowski D.K."/>
            <person name="Koutsovoulos G.D."/>
            <person name="Lopez-Roques C."/>
            <person name="Bouchez O."/>
            <person name="Zahm M."/>
            <person name="Besnard G."/>
            <person name="Bellafiore S."/>
        </authorList>
    </citation>
    <scope>NUCLEOTIDE SEQUENCE</scope>
    <source>
        <strain evidence="2">VN-18</strain>
    </source>
</reference>
<evidence type="ECO:0008006" key="4">
    <source>
        <dbReference type="Google" id="ProtNLM"/>
    </source>
</evidence>
<dbReference type="EMBL" id="JABEBT010000076">
    <property type="protein sequence ID" value="KAF7633479.1"/>
    <property type="molecule type" value="Genomic_DNA"/>
</dbReference>
<keyword evidence="3" id="KW-1185">Reference proteome</keyword>
<feature type="signal peptide" evidence="1">
    <location>
        <begin position="1"/>
        <end position="21"/>
    </location>
</feature>
<proteinExistence type="predicted"/>
<dbReference type="Proteomes" id="UP000605970">
    <property type="component" value="Unassembled WGS sequence"/>
</dbReference>
<accession>A0A8S9ZJK3</accession>
<organism evidence="2 3">
    <name type="scientific">Meloidogyne graminicola</name>
    <dbReference type="NCBI Taxonomy" id="189291"/>
    <lineage>
        <taxon>Eukaryota</taxon>
        <taxon>Metazoa</taxon>
        <taxon>Ecdysozoa</taxon>
        <taxon>Nematoda</taxon>
        <taxon>Chromadorea</taxon>
        <taxon>Rhabditida</taxon>
        <taxon>Tylenchina</taxon>
        <taxon>Tylenchomorpha</taxon>
        <taxon>Tylenchoidea</taxon>
        <taxon>Meloidogynidae</taxon>
        <taxon>Meloidogyninae</taxon>
        <taxon>Meloidogyne</taxon>
    </lineage>
</organism>
<evidence type="ECO:0000313" key="2">
    <source>
        <dbReference type="EMBL" id="KAF7633479.1"/>
    </source>
</evidence>
<comment type="caution">
    <text evidence="2">The sequence shown here is derived from an EMBL/GenBank/DDBJ whole genome shotgun (WGS) entry which is preliminary data.</text>
</comment>
<feature type="chain" id="PRO_5035829514" description="TIL domain-containing protein" evidence="1">
    <location>
        <begin position="22"/>
        <end position="131"/>
    </location>
</feature>
<evidence type="ECO:0000256" key="1">
    <source>
        <dbReference type="SAM" id="SignalP"/>
    </source>
</evidence>